<dbReference type="InterPro" id="IPR026341">
    <property type="entry name" value="T9SS_type_B"/>
</dbReference>
<keyword evidence="1" id="KW-0472">Membrane</keyword>
<evidence type="ECO:0008006" key="4">
    <source>
        <dbReference type="Google" id="ProtNLM"/>
    </source>
</evidence>
<comment type="caution">
    <text evidence="2">The sequence shown here is derived from an EMBL/GenBank/DDBJ whole genome shotgun (WGS) entry which is preliminary data.</text>
</comment>
<accession>A0ABP7WBH0</accession>
<evidence type="ECO:0000313" key="2">
    <source>
        <dbReference type="EMBL" id="GAA4085246.1"/>
    </source>
</evidence>
<proteinExistence type="predicted"/>
<keyword evidence="1" id="KW-0812">Transmembrane</keyword>
<gene>
    <name evidence="2" type="ORF">GCM10022392_02560</name>
</gene>
<keyword evidence="3" id="KW-1185">Reference proteome</keyword>
<dbReference type="Pfam" id="PF13585">
    <property type="entry name" value="CHU_C"/>
    <property type="match status" value="1"/>
</dbReference>
<protein>
    <recommendedName>
        <fullName evidence="4">Gliding motility-associated-like protein</fullName>
    </recommendedName>
</protein>
<sequence>MVLKGNDFLARCVIIIVITIDLKPVFKPLFIILLLFNVQALAQLPPNVGFEDGSFNGWICADGTVDNNGILHLGSHGPIVTRHTLFNKENDGGTLDRYGKFLVLCPNGSRFSMRLGNDSVNAQAESISYTFQVPATANTSPYVVAFNYAVVLQNPDHQSFQQPRFVAHIYDVQDKVYIPCPAFDFIASTSLPGFKLSDVKATNSKGQDAVIYYKDWSTVTINLHGYAGKFMRLEFTTQDCSEGGHFGYAYLDIDEGLSTSAISGANYCDPAQPVLLQGPRGFASYEWFNADLSKSLGSGQLLTIFPPPPDNTQYAVKITPFPGQGCEDILYASVSKIQDGLTLKAIDTLYGCPETGVDLTGPSITAGSSPGFKLNYFTDVSETTHVRDSTRVFLSGNYYIRGTMPDKCPHTAQVYVKLTAPVIKATDPEPVRYPATIDITKTFVKQPDITYSYYTDAGATIPLENYTAISLTGDYFIKAKSSFGCEVITGIKATILPPLPYIVTAPNVFTPNNDGVNDLFSMHIEGFVQFNSLNIYNRYGQLVHTSKSASDLWDGKMNNRQLPAGTYYWLFKGVDTYYHQQITKSGSIAIIR</sequence>
<name>A0ABP7WBH0_9SPHI</name>
<evidence type="ECO:0000256" key="1">
    <source>
        <dbReference type="SAM" id="Phobius"/>
    </source>
</evidence>
<keyword evidence="1" id="KW-1133">Transmembrane helix</keyword>
<dbReference type="NCBIfam" id="TIGR04131">
    <property type="entry name" value="Bac_Flav_CTERM"/>
    <property type="match status" value="1"/>
</dbReference>
<dbReference type="Proteomes" id="UP001500841">
    <property type="component" value="Unassembled WGS sequence"/>
</dbReference>
<feature type="transmembrane region" description="Helical" evidence="1">
    <location>
        <begin position="12"/>
        <end position="36"/>
    </location>
</feature>
<dbReference type="EMBL" id="BAABCV010000001">
    <property type="protein sequence ID" value="GAA4085246.1"/>
    <property type="molecule type" value="Genomic_DNA"/>
</dbReference>
<evidence type="ECO:0000313" key="3">
    <source>
        <dbReference type="Proteomes" id="UP001500841"/>
    </source>
</evidence>
<organism evidence="2 3">
    <name type="scientific">Mucilaginibacter panaciglaebae</name>
    <dbReference type="NCBI Taxonomy" id="502331"/>
    <lineage>
        <taxon>Bacteria</taxon>
        <taxon>Pseudomonadati</taxon>
        <taxon>Bacteroidota</taxon>
        <taxon>Sphingobacteriia</taxon>
        <taxon>Sphingobacteriales</taxon>
        <taxon>Sphingobacteriaceae</taxon>
        <taxon>Mucilaginibacter</taxon>
    </lineage>
</organism>
<reference evidence="3" key="1">
    <citation type="journal article" date="2019" name="Int. J. Syst. Evol. Microbiol.">
        <title>The Global Catalogue of Microorganisms (GCM) 10K type strain sequencing project: providing services to taxonomists for standard genome sequencing and annotation.</title>
        <authorList>
            <consortium name="The Broad Institute Genomics Platform"/>
            <consortium name="The Broad Institute Genome Sequencing Center for Infectious Disease"/>
            <person name="Wu L."/>
            <person name="Ma J."/>
        </authorList>
    </citation>
    <scope>NUCLEOTIDE SEQUENCE [LARGE SCALE GENOMIC DNA]</scope>
    <source>
        <strain evidence="3">JCM 17085</strain>
    </source>
</reference>